<comment type="subcellular location">
    <subcellularLocation>
        <location evidence="1">Mitochondrion</location>
    </subcellularLocation>
</comment>
<dbReference type="GO" id="GO:0003735">
    <property type="term" value="F:structural constituent of ribosome"/>
    <property type="evidence" value="ECO:0007669"/>
    <property type="project" value="TreeGrafter"/>
</dbReference>
<name>A0AAE0FFZ6_9CHLO</name>
<keyword evidence="4" id="KW-0496">Mitochondrion</keyword>
<evidence type="ECO:0000256" key="3">
    <source>
        <dbReference type="ARBA" id="ARBA00022980"/>
    </source>
</evidence>
<evidence type="ECO:0000256" key="7">
    <source>
        <dbReference type="ARBA" id="ARBA00035179"/>
    </source>
</evidence>
<reference evidence="8 9" key="1">
    <citation type="journal article" date="2015" name="Genome Biol. Evol.">
        <title>Comparative Genomics of a Bacterivorous Green Alga Reveals Evolutionary Causalities and Consequences of Phago-Mixotrophic Mode of Nutrition.</title>
        <authorList>
            <person name="Burns J.A."/>
            <person name="Paasch A."/>
            <person name="Narechania A."/>
            <person name="Kim E."/>
        </authorList>
    </citation>
    <scope>NUCLEOTIDE SEQUENCE [LARGE SCALE GENOMIC DNA]</scope>
    <source>
        <strain evidence="8 9">PLY_AMNH</strain>
    </source>
</reference>
<evidence type="ECO:0000313" key="9">
    <source>
        <dbReference type="Proteomes" id="UP001190700"/>
    </source>
</evidence>
<keyword evidence="2" id="KW-0809">Transit peptide</keyword>
<dbReference type="Pfam" id="PF08561">
    <property type="entry name" value="Ribosomal_L37"/>
    <property type="match status" value="1"/>
</dbReference>
<dbReference type="AlphaFoldDB" id="A0AAE0FFZ6"/>
<dbReference type="InterPro" id="IPR013870">
    <property type="entry name" value="Ribosomal_mL54"/>
</dbReference>
<keyword evidence="9" id="KW-1185">Reference proteome</keyword>
<evidence type="ECO:0000256" key="5">
    <source>
        <dbReference type="ARBA" id="ARBA00023274"/>
    </source>
</evidence>
<dbReference type="EMBL" id="LGRX02019382">
    <property type="protein sequence ID" value="KAK3258636.1"/>
    <property type="molecule type" value="Genomic_DNA"/>
</dbReference>
<evidence type="ECO:0000256" key="4">
    <source>
        <dbReference type="ARBA" id="ARBA00023128"/>
    </source>
</evidence>
<sequence>MFPALCATTSKKWVSAFGTRCINTTRILSAKDKKGGGSGPKEVRSGTCDVKVVTGLNIMKAGTDPAIGPTESYPEWLWTLIDEPGTLGELNRKKAAGHEMDEAEVYRQSYLARRRAIKQNNDLREK</sequence>
<proteinExistence type="inferred from homology"/>
<accession>A0AAE0FFZ6</accession>
<evidence type="ECO:0000256" key="1">
    <source>
        <dbReference type="ARBA" id="ARBA00004173"/>
    </source>
</evidence>
<evidence type="ECO:0000256" key="2">
    <source>
        <dbReference type="ARBA" id="ARBA00022946"/>
    </source>
</evidence>
<gene>
    <name evidence="8" type="ORF">CYMTET_32327</name>
</gene>
<comment type="similarity">
    <text evidence="6">Belongs to the mitochondrion-specific ribosomal protein mL54 family.</text>
</comment>
<evidence type="ECO:0000313" key="8">
    <source>
        <dbReference type="EMBL" id="KAK3258636.1"/>
    </source>
</evidence>
<evidence type="ECO:0000256" key="6">
    <source>
        <dbReference type="ARBA" id="ARBA00033752"/>
    </source>
</evidence>
<dbReference type="PANTHER" id="PTHR28595:SF1">
    <property type="entry name" value="LARGE RIBOSOMAL SUBUNIT PROTEIN ML54"/>
    <property type="match status" value="1"/>
</dbReference>
<protein>
    <recommendedName>
        <fullName evidence="7">Large ribosomal subunit protein mL54</fullName>
    </recommendedName>
</protein>
<keyword evidence="3" id="KW-0689">Ribosomal protein</keyword>
<dbReference type="GO" id="GO:0005762">
    <property type="term" value="C:mitochondrial large ribosomal subunit"/>
    <property type="evidence" value="ECO:0007669"/>
    <property type="project" value="TreeGrafter"/>
</dbReference>
<keyword evidence="5" id="KW-0687">Ribonucleoprotein</keyword>
<comment type="caution">
    <text evidence="8">The sequence shown here is derived from an EMBL/GenBank/DDBJ whole genome shotgun (WGS) entry which is preliminary data.</text>
</comment>
<dbReference type="Proteomes" id="UP001190700">
    <property type="component" value="Unassembled WGS sequence"/>
</dbReference>
<dbReference type="PANTHER" id="PTHR28595">
    <property type="entry name" value="39S RIBOSOMAL PROTEIN L54, MITOCHONDRIAL"/>
    <property type="match status" value="1"/>
</dbReference>
<organism evidence="8 9">
    <name type="scientific">Cymbomonas tetramitiformis</name>
    <dbReference type="NCBI Taxonomy" id="36881"/>
    <lineage>
        <taxon>Eukaryota</taxon>
        <taxon>Viridiplantae</taxon>
        <taxon>Chlorophyta</taxon>
        <taxon>Pyramimonadophyceae</taxon>
        <taxon>Pyramimonadales</taxon>
        <taxon>Pyramimonadaceae</taxon>
        <taxon>Cymbomonas</taxon>
    </lineage>
</organism>